<feature type="region of interest" description="Disordered" evidence="1">
    <location>
        <begin position="1"/>
        <end position="25"/>
    </location>
</feature>
<evidence type="ECO:0000313" key="2">
    <source>
        <dbReference type="EMBL" id="EDR09280.1"/>
    </source>
</evidence>
<dbReference type="GeneID" id="6075597"/>
<sequence>MSPSPPTTTQPPLTDPPPTTKKVPHAPMIMRPAYKRYLIALPPPALVVHLERFQHIAKTHLILRVVPSTSWTIT</sequence>
<dbReference type="Proteomes" id="UP000001194">
    <property type="component" value="Unassembled WGS sequence"/>
</dbReference>
<dbReference type="EMBL" id="DS547099">
    <property type="protein sequence ID" value="EDR09280.1"/>
    <property type="molecule type" value="Genomic_DNA"/>
</dbReference>
<name>B0D6T8_LACBS</name>
<dbReference type="RefSeq" id="XP_001879629.1">
    <property type="nucleotide sequence ID" value="XM_001879594.1"/>
</dbReference>
<gene>
    <name evidence="2" type="ORF">LACBIDRAFT_318686</name>
</gene>
<dbReference type="STRING" id="486041.B0D6T8"/>
<reference evidence="2 3" key="1">
    <citation type="journal article" date="2008" name="Nature">
        <title>The genome of Laccaria bicolor provides insights into mycorrhizal symbiosis.</title>
        <authorList>
            <person name="Martin F."/>
            <person name="Aerts A."/>
            <person name="Ahren D."/>
            <person name="Brun A."/>
            <person name="Danchin E.G.J."/>
            <person name="Duchaussoy F."/>
            <person name="Gibon J."/>
            <person name="Kohler A."/>
            <person name="Lindquist E."/>
            <person name="Pereda V."/>
            <person name="Salamov A."/>
            <person name="Shapiro H.J."/>
            <person name="Wuyts J."/>
            <person name="Blaudez D."/>
            <person name="Buee M."/>
            <person name="Brokstein P."/>
            <person name="Canbaeck B."/>
            <person name="Cohen D."/>
            <person name="Courty P.E."/>
            <person name="Coutinho P.M."/>
            <person name="Delaruelle C."/>
            <person name="Detter J.C."/>
            <person name="Deveau A."/>
            <person name="DiFazio S."/>
            <person name="Duplessis S."/>
            <person name="Fraissinet-Tachet L."/>
            <person name="Lucic E."/>
            <person name="Frey-Klett P."/>
            <person name="Fourrey C."/>
            <person name="Feussner I."/>
            <person name="Gay G."/>
            <person name="Grimwood J."/>
            <person name="Hoegger P.J."/>
            <person name="Jain P."/>
            <person name="Kilaru S."/>
            <person name="Labbe J."/>
            <person name="Lin Y.C."/>
            <person name="Legue V."/>
            <person name="Le Tacon F."/>
            <person name="Marmeisse R."/>
            <person name="Melayah D."/>
            <person name="Montanini B."/>
            <person name="Muratet M."/>
            <person name="Nehls U."/>
            <person name="Niculita-Hirzel H."/>
            <person name="Oudot-Le Secq M.P."/>
            <person name="Peter M."/>
            <person name="Quesneville H."/>
            <person name="Rajashekar B."/>
            <person name="Reich M."/>
            <person name="Rouhier N."/>
            <person name="Schmutz J."/>
            <person name="Yin T."/>
            <person name="Chalot M."/>
            <person name="Henrissat B."/>
            <person name="Kuees U."/>
            <person name="Lucas S."/>
            <person name="Van de Peer Y."/>
            <person name="Podila G.K."/>
            <person name="Polle A."/>
            <person name="Pukkila P.J."/>
            <person name="Richardson P.M."/>
            <person name="Rouze P."/>
            <person name="Sanders I.R."/>
            <person name="Stajich J.E."/>
            <person name="Tunlid A."/>
            <person name="Tuskan G."/>
            <person name="Grigoriev I.V."/>
        </authorList>
    </citation>
    <scope>NUCLEOTIDE SEQUENCE [LARGE SCALE GENOMIC DNA]</scope>
    <source>
        <strain evidence="3">S238N-H82 / ATCC MYA-4686</strain>
    </source>
</reference>
<dbReference type="HOGENOM" id="CLU_200664_0_0_1"/>
<dbReference type="KEGG" id="lbc:LACBIDRAFT_318686"/>
<keyword evidence="3" id="KW-1185">Reference proteome</keyword>
<protein>
    <submittedName>
        <fullName evidence="2">Predicted protein</fullName>
    </submittedName>
</protein>
<organism evidence="3">
    <name type="scientific">Laccaria bicolor (strain S238N-H82 / ATCC MYA-4686)</name>
    <name type="common">Bicoloured deceiver</name>
    <name type="synonym">Laccaria laccata var. bicolor</name>
    <dbReference type="NCBI Taxonomy" id="486041"/>
    <lineage>
        <taxon>Eukaryota</taxon>
        <taxon>Fungi</taxon>
        <taxon>Dikarya</taxon>
        <taxon>Basidiomycota</taxon>
        <taxon>Agaricomycotina</taxon>
        <taxon>Agaricomycetes</taxon>
        <taxon>Agaricomycetidae</taxon>
        <taxon>Agaricales</taxon>
        <taxon>Agaricineae</taxon>
        <taxon>Hydnangiaceae</taxon>
        <taxon>Laccaria</taxon>
    </lineage>
</organism>
<evidence type="ECO:0000313" key="3">
    <source>
        <dbReference type="Proteomes" id="UP000001194"/>
    </source>
</evidence>
<dbReference type="OrthoDB" id="420187at2759"/>
<dbReference type="InParanoid" id="B0D6T8"/>
<feature type="compositionally biased region" description="Pro residues" evidence="1">
    <location>
        <begin position="1"/>
        <end position="19"/>
    </location>
</feature>
<proteinExistence type="predicted"/>
<evidence type="ECO:0000256" key="1">
    <source>
        <dbReference type="SAM" id="MobiDB-lite"/>
    </source>
</evidence>
<dbReference type="AlphaFoldDB" id="B0D6T8"/>
<accession>B0D6T8</accession>